<evidence type="ECO:0000256" key="2">
    <source>
        <dbReference type="ARBA" id="ARBA00007316"/>
    </source>
</evidence>
<dbReference type="InterPro" id="IPR025669">
    <property type="entry name" value="AAA_dom"/>
</dbReference>
<evidence type="ECO:0000256" key="10">
    <source>
        <dbReference type="ARBA" id="ARBA00022777"/>
    </source>
</evidence>
<evidence type="ECO:0000313" key="22">
    <source>
        <dbReference type="Proteomes" id="UP000824300"/>
    </source>
</evidence>
<keyword evidence="11" id="KW-0067">ATP-binding</keyword>
<evidence type="ECO:0000256" key="12">
    <source>
        <dbReference type="ARBA" id="ARBA00022989"/>
    </source>
</evidence>
<dbReference type="NCBIfam" id="TIGR01007">
    <property type="entry name" value="eps_fam"/>
    <property type="match status" value="1"/>
</dbReference>
<evidence type="ECO:0000256" key="16">
    <source>
        <dbReference type="SAM" id="Coils"/>
    </source>
</evidence>
<dbReference type="EMBL" id="CP081296">
    <property type="protein sequence ID" value="QZD93732.1"/>
    <property type="molecule type" value="Genomic_DNA"/>
</dbReference>
<dbReference type="SUPFAM" id="SSF52540">
    <property type="entry name" value="P-loop containing nucleoside triphosphate hydrolases"/>
    <property type="match status" value="1"/>
</dbReference>
<keyword evidence="7" id="KW-0808">Transferase</keyword>
<dbReference type="InterPro" id="IPR003856">
    <property type="entry name" value="LPS_length_determ_N"/>
</dbReference>
<evidence type="ECO:0000256" key="13">
    <source>
        <dbReference type="ARBA" id="ARBA00023136"/>
    </source>
</evidence>
<dbReference type="Pfam" id="PF02706">
    <property type="entry name" value="Wzz"/>
    <property type="match status" value="1"/>
</dbReference>
<feature type="domain" description="Polysaccharide chain length determinant N-terminal" evidence="18">
    <location>
        <begin position="10"/>
        <end position="102"/>
    </location>
</feature>
<comment type="similarity">
    <text evidence="2">Belongs to the CpsD/CapB family.</text>
</comment>
<feature type="transmembrane region" description="Helical" evidence="17">
    <location>
        <begin position="24"/>
        <end position="46"/>
    </location>
</feature>
<dbReference type="PANTHER" id="PTHR32309:SF13">
    <property type="entry name" value="FERRIC ENTEROBACTIN TRANSPORT PROTEIN FEPE"/>
    <property type="match status" value="1"/>
</dbReference>
<dbReference type="InterPro" id="IPR050445">
    <property type="entry name" value="Bact_polysacc_biosynth/exp"/>
</dbReference>
<keyword evidence="6" id="KW-0997">Cell inner membrane</keyword>
<reference evidence="21 22" key="1">
    <citation type="submission" date="2021-08" db="EMBL/GenBank/DDBJ databases">
        <title>Comparative Genomics Analysis of the Genus Qipengyuania Reveals Extensive Genetic Diversity and Metabolic Versatility, Including the Description of Fifteen Novel Species.</title>
        <authorList>
            <person name="Liu Y."/>
        </authorList>
    </citation>
    <scope>NUCLEOTIDE SEQUENCE [LARGE SCALE GENOMIC DNA]</scope>
    <source>
        <strain evidence="21 22">1NDW3</strain>
    </source>
</reference>
<protein>
    <recommendedName>
        <fullName evidence="4">non-specific protein-tyrosine kinase</fullName>
        <ecNumber evidence="4">2.7.10.2</ecNumber>
    </recommendedName>
</protein>
<dbReference type="Gene3D" id="3.40.50.300">
    <property type="entry name" value="P-loop containing nucleotide triphosphate hydrolases"/>
    <property type="match status" value="1"/>
</dbReference>
<keyword evidence="12 17" id="KW-1133">Transmembrane helix</keyword>
<evidence type="ECO:0000259" key="18">
    <source>
        <dbReference type="Pfam" id="PF02706"/>
    </source>
</evidence>
<evidence type="ECO:0000256" key="17">
    <source>
        <dbReference type="SAM" id="Phobius"/>
    </source>
</evidence>
<name>A0ABX8ZY14_9SPHN</name>
<keyword evidence="5" id="KW-1003">Cell membrane</keyword>
<evidence type="ECO:0000256" key="4">
    <source>
        <dbReference type="ARBA" id="ARBA00011903"/>
    </source>
</evidence>
<evidence type="ECO:0000259" key="20">
    <source>
        <dbReference type="Pfam" id="PF13807"/>
    </source>
</evidence>
<evidence type="ECO:0000256" key="15">
    <source>
        <dbReference type="ARBA" id="ARBA00051245"/>
    </source>
</evidence>
<comment type="similarity">
    <text evidence="3">Belongs to the etk/wzc family.</text>
</comment>
<evidence type="ECO:0000259" key="19">
    <source>
        <dbReference type="Pfam" id="PF13614"/>
    </source>
</evidence>
<dbReference type="Pfam" id="PF13807">
    <property type="entry name" value="GNVR"/>
    <property type="match status" value="1"/>
</dbReference>
<evidence type="ECO:0000256" key="1">
    <source>
        <dbReference type="ARBA" id="ARBA00004429"/>
    </source>
</evidence>
<feature type="coiled-coil region" evidence="16">
    <location>
        <begin position="201"/>
        <end position="228"/>
    </location>
</feature>
<evidence type="ECO:0000256" key="11">
    <source>
        <dbReference type="ARBA" id="ARBA00022840"/>
    </source>
</evidence>
<evidence type="ECO:0000256" key="6">
    <source>
        <dbReference type="ARBA" id="ARBA00022519"/>
    </source>
</evidence>
<dbReference type="CDD" id="cd05387">
    <property type="entry name" value="BY-kinase"/>
    <property type="match status" value="1"/>
</dbReference>
<proteinExistence type="inferred from homology"/>
<evidence type="ECO:0000256" key="14">
    <source>
        <dbReference type="ARBA" id="ARBA00023137"/>
    </source>
</evidence>
<feature type="domain" description="AAA" evidence="19">
    <location>
        <begin position="522"/>
        <end position="678"/>
    </location>
</feature>
<organism evidence="21 22">
    <name type="scientific">Qipengyuania xiapuensis</name>
    <dbReference type="NCBI Taxonomy" id="2867236"/>
    <lineage>
        <taxon>Bacteria</taxon>
        <taxon>Pseudomonadati</taxon>
        <taxon>Pseudomonadota</taxon>
        <taxon>Alphaproteobacteria</taxon>
        <taxon>Sphingomonadales</taxon>
        <taxon>Erythrobacteraceae</taxon>
        <taxon>Qipengyuania</taxon>
    </lineage>
</organism>
<accession>A0ABX8ZY14</accession>
<keyword evidence="9" id="KW-0547">Nucleotide-binding</keyword>
<keyword evidence="22" id="KW-1185">Reference proteome</keyword>
<sequence length="718" mass="78517">MGQGDATSMDVDLRAIISAFRRNLLWVCLIVGGALVAGALFTVLVVPQYVATSRVLVELESEQIIEGAETLPTAAYQDADRFLQTQIDIIRSRSLARRVVEQENLSESEEFFASQGAELPSEGDLPEGVNAERALPEFREEVAIDILQENLNVTLPLDSRIISVSFRSADPQLAATISNAMAESYIASNLSRKFDSSAYARDYLGQQLADARAKLEQSERDLNQYSRAAGLIRVTGQGQNADQETTLSITNDALQQINEAASLATARRIAAQQSWESISNQPLMAIPQVLQNNAVQSLLAEKSQAESALAAERSRHLEDHPNVKALEARVAEIDAQIDAVARSIKSSVELQYESALEQENVISGQVDSLRSAALDEQDRGVQYNVLKRVAETDRALYNTLLTRFNELNATAGASSNNVSLVDLAETPREPSYPNPLINMIIALLGGVVAASGFVFLRDHFDDVIRSPDDVERKLGVSLLGLVPKTIEETPEEELEDPKSPMSEAYRSLLTNIRYSSANGIPETIAITSSQPGEGKTTTSHELARGIAELGRSTLLIDADLRRPTLHKRTGDLEREGFTTILAGENRFENVVFPSGEPNLHYMTALPIPPNPAALFVSERFDQLLEEMRGKYDCIVFDAPPVLGLADATTLAAHVDALLMVIDSSSANRGAIKASLRRLSLVKTNLIGAVLTKFDARKLGGEYEYYAADYYTYESTKKD</sequence>
<keyword evidence="13 17" id="KW-0472">Membrane</keyword>
<evidence type="ECO:0000256" key="7">
    <source>
        <dbReference type="ARBA" id="ARBA00022679"/>
    </source>
</evidence>
<comment type="subcellular location">
    <subcellularLocation>
        <location evidence="1">Cell inner membrane</location>
        <topology evidence="1">Multi-pass membrane protein</topology>
    </subcellularLocation>
</comment>
<evidence type="ECO:0000256" key="8">
    <source>
        <dbReference type="ARBA" id="ARBA00022692"/>
    </source>
</evidence>
<comment type="catalytic activity">
    <reaction evidence="15">
        <text>L-tyrosyl-[protein] + ATP = O-phospho-L-tyrosyl-[protein] + ADP + H(+)</text>
        <dbReference type="Rhea" id="RHEA:10596"/>
        <dbReference type="Rhea" id="RHEA-COMP:10136"/>
        <dbReference type="Rhea" id="RHEA-COMP:20101"/>
        <dbReference type="ChEBI" id="CHEBI:15378"/>
        <dbReference type="ChEBI" id="CHEBI:30616"/>
        <dbReference type="ChEBI" id="CHEBI:46858"/>
        <dbReference type="ChEBI" id="CHEBI:61978"/>
        <dbReference type="ChEBI" id="CHEBI:456216"/>
        <dbReference type="EC" id="2.7.10.2"/>
    </reaction>
</comment>
<keyword evidence="10" id="KW-0418">Kinase</keyword>
<dbReference type="InterPro" id="IPR032807">
    <property type="entry name" value="GNVR"/>
</dbReference>
<keyword evidence="16" id="KW-0175">Coiled coil</keyword>
<dbReference type="EC" id="2.7.10.2" evidence="4"/>
<evidence type="ECO:0000256" key="5">
    <source>
        <dbReference type="ARBA" id="ARBA00022475"/>
    </source>
</evidence>
<feature type="coiled-coil region" evidence="16">
    <location>
        <begin position="295"/>
        <end position="343"/>
    </location>
</feature>
<keyword evidence="8 17" id="KW-0812">Transmembrane</keyword>
<keyword evidence="14" id="KW-0829">Tyrosine-protein kinase</keyword>
<dbReference type="InterPro" id="IPR027417">
    <property type="entry name" value="P-loop_NTPase"/>
</dbReference>
<dbReference type="PANTHER" id="PTHR32309">
    <property type="entry name" value="TYROSINE-PROTEIN KINASE"/>
    <property type="match status" value="1"/>
</dbReference>
<evidence type="ECO:0000256" key="9">
    <source>
        <dbReference type="ARBA" id="ARBA00022741"/>
    </source>
</evidence>
<feature type="domain" description="Tyrosine-protein kinase G-rich" evidence="20">
    <location>
        <begin position="386"/>
        <end position="458"/>
    </location>
</feature>
<evidence type="ECO:0000256" key="3">
    <source>
        <dbReference type="ARBA" id="ARBA00008883"/>
    </source>
</evidence>
<evidence type="ECO:0000313" key="21">
    <source>
        <dbReference type="EMBL" id="QZD93732.1"/>
    </source>
</evidence>
<dbReference type="InterPro" id="IPR005702">
    <property type="entry name" value="Wzc-like_C"/>
</dbReference>
<dbReference type="Pfam" id="PF13614">
    <property type="entry name" value="AAA_31"/>
    <property type="match status" value="1"/>
</dbReference>
<dbReference type="Proteomes" id="UP000824300">
    <property type="component" value="Chromosome"/>
</dbReference>
<gene>
    <name evidence="21" type="ORF">K3162_02230</name>
</gene>